<feature type="non-terminal residue" evidence="2">
    <location>
        <position position="1"/>
    </location>
</feature>
<feature type="compositionally biased region" description="Polar residues" evidence="1">
    <location>
        <begin position="1"/>
        <end position="10"/>
    </location>
</feature>
<comment type="caution">
    <text evidence="2">The sequence shown here is derived from an EMBL/GenBank/DDBJ whole genome shotgun (WGS) entry which is preliminary data.</text>
</comment>
<protein>
    <submittedName>
        <fullName evidence="2">4819_t:CDS:1</fullName>
    </submittedName>
</protein>
<dbReference type="AlphaFoldDB" id="A0A9N9G1T1"/>
<keyword evidence="3" id="KW-1185">Reference proteome</keyword>
<feature type="region of interest" description="Disordered" evidence="1">
    <location>
        <begin position="1"/>
        <end position="20"/>
    </location>
</feature>
<sequence>MAQPSFNFTPSGGGFGLGNTTSASGSLFPGFGTSQPSGGGF</sequence>
<evidence type="ECO:0000313" key="3">
    <source>
        <dbReference type="Proteomes" id="UP000789405"/>
    </source>
</evidence>
<dbReference type="Proteomes" id="UP000789405">
    <property type="component" value="Unassembled WGS sequence"/>
</dbReference>
<evidence type="ECO:0000313" key="2">
    <source>
        <dbReference type="EMBL" id="CAG8578681.1"/>
    </source>
</evidence>
<organism evidence="2 3">
    <name type="scientific">Dentiscutata erythropus</name>
    <dbReference type="NCBI Taxonomy" id="1348616"/>
    <lineage>
        <taxon>Eukaryota</taxon>
        <taxon>Fungi</taxon>
        <taxon>Fungi incertae sedis</taxon>
        <taxon>Mucoromycota</taxon>
        <taxon>Glomeromycotina</taxon>
        <taxon>Glomeromycetes</taxon>
        <taxon>Diversisporales</taxon>
        <taxon>Gigasporaceae</taxon>
        <taxon>Dentiscutata</taxon>
    </lineage>
</organism>
<reference evidence="2" key="1">
    <citation type="submission" date="2021-06" db="EMBL/GenBank/DDBJ databases">
        <authorList>
            <person name="Kallberg Y."/>
            <person name="Tangrot J."/>
            <person name="Rosling A."/>
        </authorList>
    </citation>
    <scope>NUCLEOTIDE SEQUENCE</scope>
    <source>
        <strain evidence="2">MA453B</strain>
    </source>
</reference>
<proteinExistence type="predicted"/>
<dbReference type="EMBL" id="CAJVPY010003016">
    <property type="protein sequence ID" value="CAG8578681.1"/>
    <property type="molecule type" value="Genomic_DNA"/>
</dbReference>
<name>A0A9N9G1T1_9GLOM</name>
<gene>
    <name evidence="2" type="ORF">DERYTH_LOCUS6574</name>
</gene>
<evidence type="ECO:0000256" key="1">
    <source>
        <dbReference type="SAM" id="MobiDB-lite"/>
    </source>
</evidence>
<accession>A0A9N9G1T1</accession>